<sequence>MKLQLTKLFSLLTILLFAYSCKTECNHTDDGNESCYPNNEKPSQVITYNDMADMMDAYDNGAKKELNKYINKKSKGKDSISTEYNWYNIDDLKQYIAYIERISKEKNIPVTGFRIYPTQYPKKYKIEKYQNRSTLIFTPTTKINGKIDVAFEPLYSKNGKPVEISQFLEQVRANKNVQKSGFLSFSTTIQDLESSSANRIQIVPPPH</sequence>
<dbReference type="EMBL" id="LSFM01000024">
    <property type="protein sequence ID" value="OBY62280.1"/>
    <property type="molecule type" value="Genomic_DNA"/>
</dbReference>
<protein>
    <recommendedName>
        <fullName evidence="4">Lipoprotein</fullName>
    </recommendedName>
</protein>
<feature type="chain" id="PRO_5008615480" description="Lipoprotein" evidence="1">
    <location>
        <begin position="19"/>
        <end position="207"/>
    </location>
</feature>
<keyword evidence="3" id="KW-1185">Reference proteome</keyword>
<feature type="signal peptide" evidence="1">
    <location>
        <begin position="1"/>
        <end position="18"/>
    </location>
</feature>
<evidence type="ECO:0008006" key="4">
    <source>
        <dbReference type="Google" id="ProtNLM"/>
    </source>
</evidence>
<evidence type="ECO:0000256" key="1">
    <source>
        <dbReference type="SAM" id="SignalP"/>
    </source>
</evidence>
<dbReference type="STRING" id="1774273.LPB03_13390"/>
<gene>
    <name evidence="2" type="ORF">LPB3_13405</name>
</gene>
<reference evidence="3" key="1">
    <citation type="submission" date="2016-02" db="EMBL/GenBank/DDBJ databases">
        <authorList>
            <person name="Shin S.-K."/>
            <person name="Yi H."/>
            <person name="Kim E."/>
        </authorList>
    </citation>
    <scope>NUCLEOTIDE SEQUENCE [LARGE SCALE GENOMIC DNA]</scope>
    <source>
        <strain evidence="3">LPB0003</strain>
    </source>
</reference>
<dbReference type="RefSeq" id="WP_065320157.1">
    <property type="nucleotide sequence ID" value="NZ_CP017477.1"/>
</dbReference>
<organism evidence="2 3">
    <name type="scientific">Polaribacter vadi</name>
    <dbReference type="NCBI Taxonomy" id="1774273"/>
    <lineage>
        <taxon>Bacteria</taxon>
        <taxon>Pseudomonadati</taxon>
        <taxon>Bacteroidota</taxon>
        <taxon>Flavobacteriia</taxon>
        <taxon>Flavobacteriales</taxon>
        <taxon>Flavobacteriaceae</taxon>
    </lineage>
</organism>
<keyword evidence="1" id="KW-0732">Signal</keyword>
<dbReference type="Proteomes" id="UP000092584">
    <property type="component" value="Unassembled WGS sequence"/>
</dbReference>
<proteinExistence type="predicted"/>
<name>A0A1B8TRR0_9FLAO</name>
<dbReference type="OrthoDB" id="1201629at2"/>
<comment type="caution">
    <text evidence="2">The sequence shown here is derived from an EMBL/GenBank/DDBJ whole genome shotgun (WGS) entry which is preliminary data.</text>
</comment>
<accession>A0A1B8TRR0</accession>
<dbReference type="PROSITE" id="PS51257">
    <property type="entry name" value="PROKAR_LIPOPROTEIN"/>
    <property type="match status" value="1"/>
</dbReference>
<dbReference type="AlphaFoldDB" id="A0A1B8TRR0"/>
<dbReference type="KEGG" id="pob:LPB03_13390"/>
<evidence type="ECO:0000313" key="3">
    <source>
        <dbReference type="Proteomes" id="UP000092584"/>
    </source>
</evidence>
<evidence type="ECO:0000313" key="2">
    <source>
        <dbReference type="EMBL" id="OBY62280.1"/>
    </source>
</evidence>